<protein>
    <recommendedName>
        <fullName evidence="5 7">Adenylate kinase</fullName>
        <shortName evidence="5">AK</shortName>
        <ecNumber evidence="5 7">2.7.4.3</ecNumber>
    </recommendedName>
    <alternativeName>
        <fullName evidence="5">ATP-AMP transphosphorylase</fullName>
    </alternativeName>
    <alternativeName>
        <fullName evidence="5">ATP:AMP phosphotransferase</fullName>
    </alternativeName>
    <alternativeName>
        <fullName evidence="5">Adenylate monophosphate kinase</fullName>
    </alternativeName>
</protein>
<evidence type="ECO:0000256" key="1">
    <source>
        <dbReference type="ARBA" id="ARBA00022679"/>
    </source>
</evidence>
<dbReference type="Pfam" id="PF05191">
    <property type="entry name" value="ADK_lid"/>
    <property type="match status" value="1"/>
</dbReference>
<comment type="similarity">
    <text evidence="5 6">Belongs to the adenylate kinase family.</text>
</comment>
<feature type="binding site" evidence="5">
    <location>
        <begin position="132"/>
        <end position="133"/>
    </location>
    <ligand>
        <name>ATP</name>
        <dbReference type="ChEBI" id="CHEBI:30616"/>
    </ligand>
</feature>
<feature type="binding site" evidence="5">
    <location>
        <position position="31"/>
    </location>
    <ligand>
        <name>AMP</name>
        <dbReference type="ChEBI" id="CHEBI:456215"/>
    </ligand>
</feature>
<feature type="region of interest" description="NMP" evidence="5">
    <location>
        <begin position="30"/>
        <end position="59"/>
    </location>
</feature>
<keyword evidence="2 5" id="KW-0545">Nucleotide biosynthesis</keyword>
<dbReference type="InterPro" id="IPR000850">
    <property type="entry name" value="Adenylat/UMP-CMP_kin"/>
</dbReference>
<dbReference type="SUPFAM" id="SSF52540">
    <property type="entry name" value="P-loop containing nucleoside triphosphate hydrolases"/>
    <property type="match status" value="1"/>
</dbReference>
<dbReference type="PANTHER" id="PTHR23359">
    <property type="entry name" value="NUCLEOTIDE KINASE"/>
    <property type="match status" value="1"/>
</dbReference>
<dbReference type="NCBIfam" id="NF001379">
    <property type="entry name" value="PRK00279.1-1"/>
    <property type="match status" value="1"/>
</dbReference>
<name>A0A088MXJ3_9GAMM</name>
<dbReference type="NCBIfam" id="TIGR01351">
    <property type="entry name" value="adk"/>
    <property type="match status" value="1"/>
</dbReference>
<evidence type="ECO:0000259" key="8">
    <source>
        <dbReference type="Pfam" id="PF05191"/>
    </source>
</evidence>
<feature type="binding site" evidence="5">
    <location>
        <position position="36"/>
    </location>
    <ligand>
        <name>AMP</name>
        <dbReference type="ChEBI" id="CHEBI:456215"/>
    </ligand>
</feature>
<dbReference type="PRINTS" id="PR00094">
    <property type="entry name" value="ADENYLTKNASE"/>
</dbReference>
<comment type="domain">
    <text evidence="5">Consists of three domains, a large central CORE domain and two small peripheral domains, NMPbind and LID, which undergo movements during catalysis. The LID domain closes over the site of phosphoryl transfer upon ATP binding. Assembling and dissambling the active center during each catalytic cycle provides an effective means to prevent ATP hydrolysis.</text>
</comment>
<dbReference type="PROSITE" id="PS00113">
    <property type="entry name" value="ADENYLATE_KINASE"/>
    <property type="match status" value="1"/>
</dbReference>
<accession>A0A088MXJ3</accession>
<dbReference type="InterPro" id="IPR006259">
    <property type="entry name" value="Adenyl_kin_sub"/>
</dbReference>
<dbReference type="InterPro" id="IPR027417">
    <property type="entry name" value="P-loop_NTPase"/>
</dbReference>
<keyword evidence="4 5" id="KW-0418">Kinase</keyword>
<comment type="caution">
    <text evidence="5">Lacks conserved residue(s) required for the propagation of feature annotation.</text>
</comment>
<feature type="binding site" evidence="5">
    <location>
        <position position="92"/>
    </location>
    <ligand>
        <name>AMP</name>
        <dbReference type="ChEBI" id="CHEBI:456215"/>
    </ligand>
</feature>
<evidence type="ECO:0000256" key="7">
    <source>
        <dbReference type="RuleBase" id="RU003331"/>
    </source>
</evidence>
<feature type="binding site" evidence="5">
    <location>
        <begin position="10"/>
        <end position="15"/>
    </location>
    <ligand>
        <name>ATP</name>
        <dbReference type="ChEBI" id="CHEBI:30616"/>
    </ligand>
</feature>
<feature type="binding site" evidence="5">
    <location>
        <begin position="85"/>
        <end position="88"/>
    </location>
    <ligand>
        <name>AMP</name>
        <dbReference type="ChEBI" id="CHEBI:456215"/>
    </ligand>
</feature>
<comment type="function">
    <text evidence="5">Catalyzes the reversible transfer of the terminal phosphate group between ATP and AMP. Plays an important role in cellular energy homeostasis and in adenine nucleotide metabolism.</text>
</comment>
<evidence type="ECO:0000256" key="2">
    <source>
        <dbReference type="ARBA" id="ARBA00022727"/>
    </source>
</evidence>
<dbReference type="NCBIfam" id="NF001381">
    <property type="entry name" value="PRK00279.1-3"/>
    <property type="match status" value="1"/>
</dbReference>
<keyword evidence="5 7" id="KW-0067">ATP-binding</keyword>
<dbReference type="UniPathway" id="UPA00588">
    <property type="reaction ID" value="UER00649"/>
</dbReference>
<dbReference type="GO" id="GO:0044209">
    <property type="term" value="P:AMP salvage"/>
    <property type="evidence" value="ECO:0007669"/>
    <property type="project" value="UniProtKB-UniRule"/>
</dbReference>
<evidence type="ECO:0000313" key="9">
    <source>
        <dbReference type="EMBL" id="AIN47022.1"/>
    </source>
</evidence>
<dbReference type="GO" id="GO:0005737">
    <property type="term" value="C:cytoplasm"/>
    <property type="evidence" value="ECO:0007669"/>
    <property type="project" value="UniProtKB-SubCell"/>
</dbReference>
<feature type="binding site" evidence="5">
    <location>
        <begin position="57"/>
        <end position="59"/>
    </location>
    <ligand>
        <name>AMP</name>
        <dbReference type="ChEBI" id="CHEBI:456215"/>
    </ligand>
</feature>
<dbReference type="CDD" id="cd01428">
    <property type="entry name" value="ADK"/>
    <property type="match status" value="1"/>
</dbReference>
<dbReference type="EMBL" id="CP008985">
    <property type="protein sequence ID" value="AIN47022.1"/>
    <property type="molecule type" value="Genomic_DNA"/>
</dbReference>
<dbReference type="GO" id="GO:0004017">
    <property type="term" value="F:AMP kinase activity"/>
    <property type="evidence" value="ECO:0007669"/>
    <property type="project" value="UniProtKB-UniRule"/>
</dbReference>
<evidence type="ECO:0000256" key="4">
    <source>
        <dbReference type="ARBA" id="ARBA00022777"/>
    </source>
</evidence>
<dbReference type="InterPro" id="IPR007862">
    <property type="entry name" value="Adenylate_kinase_lid-dom"/>
</dbReference>
<dbReference type="RefSeq" id="WP_038497976.1">
    <property type="nucleotide sequence ID" value="NZ_CP008985.1"/>
</dbReference>
<feature type="binding site" evidence="5">
    <location>
        <position position="123"/>
    </location>
    <ligand>
        <name>ATP</name>
        <dbReference type="ChEBI" id="CHEBI:30616"/>
    </ligand>
</feature>
<reference evidence="9 10" key="1">
    <citation type="journal article" date="2014" name="MBio">
        <title>Differential genome evolution between companion symbionts in an insect-bacterial symbiosis.</title>
        <authorList>
            <person name="Bennett G.M."/>
            <person name="McCutcheon J.P."/>
            <person name="MacDonald B.R."/>
            <person name="Romanovicz D."/>
            <person name="Moran N.A."/>
        </authorList>
    </citation>
    <scope>NUCLEOTIDE SEQUENCE [LARGE SCALE GENOMIC DNA]</scope>
    <source>
        <strain evidence="9 10">BGSS</strain>
    </source>
</reference>
<dbReference type="Proteomes" id="UP000067325">
    <property type="component" value="Chromosome"/>
</dbReference>
<comment type="subcellular location">
    <subcellularLocation>
        <location evidence="5 7">Cytoplasm</location>
    </subcellularLocation>
</comment>
<feature type="binding site" evidence="5">
    <location>
        <position position="156"/>
    </location>
    <ligand>
        <name>AMP</name>
        <dbReference type="ChEBI" id="CHEBI:456215"/>
    </ligand>
</feature>
<dbReference type="OrthoDB" id="9805030at2"/>
<evidence type="ECO:0000256" key="6">
    <source>
        <dbReference type="RuleBase" id="RU003330"/>
    </source>
</evidence>
<dbReference type="AlphaFoldDB" id="A0A088MXJ3"/>
<dbReference type="GO" id="GO:0005524">
    <property type="term" value="F:ATP binding"/>
    <property type="evidence" value="ECO:0007669"/>
    <property type="project" value="UniProtKB-UniRule"/>
</dbReference>
<comment type="subunit">
    <text evidence="5 7">Monomer.</text>
</comment>
<dbReference type="eggNOG" id="COG0563">
    <property type="taxonomic scope" value="Bacteria"/>
</dbReference>
<feature type="binding site" evidence="5">
    <location>
        <position position="167"/>
    </location>
    <ligand>
        <name>AMP</name>
        <dbReference type="ChEBI" id="CHEBI:456215"/>
    </ligand>
</feature>
<dbReference type="FunFam" id="3.40.50.300:FF:000106">
    <property type="entry name" value="Adenylate kinase mitochondrial"/>
    <property type="match status" value="1"/>
</dbReference>
<evidence type="ECO:0000256" key="5">
    <source>
        <dbReference type="HAMAP-Rule" id="MF_00235"/>
    </source>
</evidence>
<dbReference type="Gene3D" id="3.40.50.300">
    <property type="entry name" value="P-loop containing nucleotide triphosphate hydrolases"/>
    <property type="match status" value="1"/>
</dbReference>
<keyword evidence="3 5" id="KW-0547">Nucleotide-binding</keyword>
<dbReference type="HAMAP" id="MF_00235">
    <property type="entry name" value="Adenylate_kinase_Adk"/>
    <property type="match status" value="1"/>
</dbReference>
<dbReference type="InterPro" id="IPR033690">
    <property type="entry name" value="Adenylat_kinase_CS"/>
</dbReference>
<organism evidence="9 10">
    <name type="scientific">Candidatus Palibaumannia cicadellinicola</name>
    <dbReference type="NCBI Taxonomy" id="186490"/>
    <lineage>
        <taxon>Bacteria</taxon>
        <taxon>Pseudomonadati</taxon>
        <taxon>Pseudomonadota</taxon>
        <taxon>Gammaproteobacteria</taxon>
        <taxon>Candidatus Palibaumannia</taxon>
    </lineage>
</organism>
<proteinExistence type="inferred from homology"/>
<feature type="region of interest" description="LID" evidence="5">
    <location>
        <begin position="122"/>
        <end position="159"/>
    </location>
</feature>
<keyword evidence="5" id="KW-0963">Cytoplasm</keyword>
<comment type="pathway">
    <text evidence="5">Purine metabolism; AMP biosynthesis via salvage pathway; AMP from ADP: step 1/1.</text>
</comment>
<gene>
    <name evidence="5" type="primary">adk</name>
    <name evidence="9" type="ORF">IM45_278</name>
</gene>
<sequence>MRIILLGAPGAGKGTQAQFLMKQYGIPHISTGAMLRAAVKKRSTLGKTVKAIIDTGRLVTDQLVIKLVKKRILHKDCHKGFLLDGFPRTITQAEAMKVAGIKIDVVLAFIVPDTLLINRIVGRMVHGPSGRIYHVKFNPPQQEGKDDVTGEALKIRQDDQEDTVRQRLVEYHQQTEPLINYYCKEDHAGNTRYFAVNAKHQVQEINRELVRILSSQLNLA</sequence>
<feature type="domain" description="Adenylate kinase active site lid" evidence="8">
    <location>
        <begin position="123"/>
        <end position="158"/>
    </location>
</feature>
<keyword evidence="1 5" id="KW-0808">Transferase</keyword>
<evidence type="ECO:0000256" key="3">
    <source>
        <dbReference type="ARBA" id="ARBA00022741"/>
    </source>
</evidence>
<feature type="binding site" evidence="5">
    <location>
        <position position="200"/>
    </location>
    <ligand>
        <name>ATP</name>
        <dbReference type="ChEBI" id="CHEBI:30616"/>
    </ligand>
</feature>
<dbReference type="EC" id="2.7.4.3" evidence="5 7"/>
<dbReference type="KEGG" id="bcib:IM45_278"/>
<evidence type="ECO:0000313" key="10">
    <source>
        <dbReference type="Proteomes" id="UP000067325"/>
    </source>
</evidence>
<comment type="catalytic activity">
    <reaction evidence="5 7">
        <text>AMP + ATP = 2 ADP</text>
        <dbReference type="Rhea" id="RHEA:12973"/>
        <dbReference type="ChEBI" id="CHEBI:30616"/>
        <dbReference type="ChEBI" id="CHEBI:456215"/>
        <dbReference type="ChEBI" id="CHEBI:456216"/>
        <dbReference type="EC" id="2.7.4.3"/>
    </reaction>
</comment>
<dbReference type="Pfam" id="PF00406">
    <property type="entry name" value="ADK"/>
    <property type="match status" value="1"/>
</dbReference>